<dbReference type="InterPro" id="IPR001173">
    <property type="entry name" value="Glyco_trans_2-like"/>
</dbReference>
<dbReference type="SUPFAM" id="SSF53448">
    <property type="entry name" value="Nucleotide-diphospho-sugar transferases"/>
    <property type="match status" value="1"/>
</dbReference>
<feature type="domain" description="Glycosyltransferase 2-like" evidence="5">
    <location>
        <begin position="11"/>
        <end position="113"/>
    </location>
</feature>
<dbReference type="Gene3D" id="3.90.550.10">
    <property type="entry name" value="Spore Coat Polysaccharide Biosynthesis Protein SpsA, Chain A"/>
    <property type="match status" value="1"/>
</dbReference>
<organism evidence="6 7">
    <name type="scientific">Spirosoma utsteinense</name>
    <dbReference type="NCBI Taxonomy" id="2585773"/>
    <lineage>
        <taxon>Bacteria</taxon>
        <taxon>Pseudomonadati</taxon>
        <taxon>Bacteroidota</taxon>
        <taxon>Cytophagia</taxon>
        <taxon>Cytophagales</taxon>
        <taxon>Cytophagaceae</taxon>
        <taxon>Spirosoma</taxon>
    </lineage>
</organism>
<keyword evidence="4" id="KW-1133">Transmembrane helix</keyword>
<reference evidence="6 7" key="1">
    <citation type="submission" date="2019-06" db="EMBL/GenBank/DDBJ databases">
        <title>Spirosoma utsteinense sp. nov. isolated from Antarctic ice-free soils.</title>
        <authorList>
            <person name="Tahon G."/>
        </authorList>
    </citation>
    <scope>NUCLEOTIDE SEQUENCE [LARGE SCALE GENOMIC DNA]</scope>
    <source>
        <strain evidence="6 7">LMG 31447</strain>
    </source>
</reference>
<evidence type="ECO:0000313" key="6">
    <source>
        <dbReference type="EMBL" id="MBC3790071.1"/>
    </source>
</evidence>
<proteinExistence type="inferred from homology"/>
<dbReference type="CDD" id="cd04186">
    <property type="entry name" value="GT_2_like_c"/>
    <property type="match status" value="1"/>
</dbReference>
<evidence type="ECO:0000256" key="3">
    <source>
        <dbReference type="ARBA" id="ARBA00022679"/>
    </source>
</evidence>
<evidence type="ECO:0000256" key="1">
    <source>
        <dbReference type="ARBA" id="ARBA00006739"/>
    </source>
</evidence>
<dbReference type="EMBL" id="VFIA01000003">
    <property type="protein sequence ID" value="MBC3790071.1"/>
    <property type="molecule type" value="Genomic_DNA"/>
</dbReference>
<dbReference type="Pfam" id="PF00535">
    <property type="entry name" value="Glycos_transf_2"/>
    <property type="match status" value="1"/>
</dbReference>
<keyword evidence="4" id="KW-0472">Membrane</keyword>
<accession>A0ABR6W0D3</accession>
<dbReference type="PANTHER" id="PTHR43179:SF12">
    <property type="entry name" value="GALACTOFURANOSYLTRANSFERASE GLFT2"/>
    <property type="match status" value="1"/>
</dbReference>
<protein>
    <submittedName>
        <fullName evidence="6">GT2 family glycosyltransferase</fullName>
    </submittedName>
</protein>
<comment type="similarity">
    <text evidence="1">Belongs to the glycosyltransferase 2 family.</text>
</comment>
<dbReference type="Proteomes" id="UP000700732">
    <property type="component" value="Unassembled WGS sequence"/>
</dbReference>
<evidence type="ECO:0000256" key="2">
    <source>
        <dbReference type="ARBA" id="ARBA00022676"/>
    </source>
</evidence>
<evidence type="ECO:0000256" key="4">
    <source>
        <dbReference type="SAM" id="Phobius"/>
    </source>
</evidence>
<keyword evidence="2" id="KW-0328">Glycosyltransferase</keyword>
<dbReference type="InterPro" id="IPR029044">
    <property type="entry name" value="Nucleotide-diphossugar_trans"/>
</dbReference>
<name>A0ABR6W0D3_9BACT</name>
<feature type="transmembrane region" description="Helical" evidence="4">
    <location>
        <begin position="224"/>
        <end position="246"/>
    </location>
</feature>
<dbReference type="PANTHER" id="PTHR43179">
    <property type="entry name" value="RHAMNOSYLTRANSFERASE WBBL"/>
    <property type="match status" value="1"/>
</dbReference>
<keyword evidence="7" id="KW-1185">Reference proteome</keyword>
<evidence type="ECO:0000313" key="7">
    <source>
        <dbReference type="Proteomes" id="UP000700732"/>
    </source>
</evidence>
<keyword evidence="3" id="KW-0808">Transferase</keyword>
<gene>
    <name evidence="6" type="ORF">FH603_555</name>
</gene>
<evidence type="ECO:0000259" key="5">
    <source>
        <dbReference type="Pfam" id="PF00535"/>
    </source>
</evidence>
<sequence length="318" mass="36408">MPTLTEAASRLAHEVIIVDNYGQDNLADWLKTDYPTIRFMANPTNSGYSGGNNLGLAHATGIWTLLLNPDTELIPDSLERLVETARQYPNAFITPKLLNPDGTINTCGNQMQYTGVTTCRGLNEPASNYTVVEEVPLLSGAALMAPTKALREVGGFEECYFMYFEDTDLSLRARLAGYTLLCEPRAVLIHYYRLGMSPTKFYYLERNRLLTFLRVFSSLTLRRLIPALILTELLMWGFSLRGLAYVRARCKTYRWLWQNRVIIQQQHQHIQQQRRVSDRQLLRNSLIDMPFDQLVGGRLGNSLNALLRPICQWMRPRL</sequence>
<keyword evidence="4" id="KW-0812">Transmembrane</keyword>
<comment type="caution">
    <text evidence="6">The sequence shown here is derived from an EMBL/GenBank/DDBJ whole genome shotgun (WGS) entry which is preliminary data.</text>
</comment>